<reference evidence="3" key="1">
    <citation type="journal article" date="2023" name="Insect Mol. Biol.">
        <title>Genome sequencing provides insights into the evolution of gene families encoding plant cell wall-degrading enzymes in longhorned beetles.</title>
        <authorList>
            <person name="Shin N.R."/>
            <person name="Okamura Y."/>
            <person name="Kirsch R."/>
            <person name="Pauchet Y."/>
        </authorList>
    </citation>
    <scope>NUCLEOTIDE SEQUENCE</scope>
    <source>
        <strain evidence="3">RBIC_L_NR</strain>
    </source>
</reference>
<keyword evidence="1" id="KW-0677">Repeat</keyword>
<dbReference type="InterPro" id="IPR013783">
    <property type="entry name" value="Ig-like_fold"/>
</dbReference>
<proteinExistence type="predicted"/>
<gene>
    <name evidence="3" type="ORF">NQ314_016308</name>
</gene>
<dbReference type="InterPro" id="IPR036116">
    <property type="entry name" value="FN3_sf"/>
</dbReference>
<dbReference type="EMBL" id="JANEYF010004530">
    <property type="protein sequence ID" value="KAJ8930887.1"/>
    <property type="molecule type" value="Genomic_DNA"/>
</dbReference>
<dbReference type="Pfam" id="PF00041">
    <property type="entry name" value="fn3"/>
    <property type="match status" value="1"/>
</dbReference>
<dbReference type="PRINTS" id="PR00014">
    <property type="entry name" value="FNTYPEIII"/>
</dbReference>
<dbReference type="AlphaFoldDB" id="A0AAV8WWM9"/>
<dbReference type="FunFam" id="2.60.40.10:FF:002083">
    <property type="entry name" value="Protein CBR-UNC-22"/>
    <property type="match status" value="1"/>
</dbReference>
<keyword evidence="4" id="KW-1185">Reference proteome</keyword>
<feature type="domain" description="Fibronectin type-III" evidence="2">
    <location>
        <begin position="10"/>
        <end position="105"/>
    </location>
</feature>
<evidence type="ECO:0000259" key="2">
    <source>
        <dbReference type="PROSITE" id="PS50853"/>
    </source>
</evidence>
<dbReference type="Proteomes" id="UP001162156">
    <property type="component" value="Unassembled WGS sequence"/>
</dbReference>
<dbReference type="InterPro" id="IPR050964">
    <property type="entry name" value="Striated_Muscle_Regulatory"/>
</dbReference>
<dbReference type="PANTHER" id="PTHR13817:SF151">
    <property type="entry name" value="TITIN"/>
    <property type="match status" value="1"/>
</dbReference>
<name>A0AAV8WWM9_9CUCU</name>
<dbReference type="InterPro" id="IPR003961">
    <property type="entry name" value="FN3_dom"/>
</dbReference>
<evidence type="ECO:0000313" key="3">
    <source>
        <dbReference type="EMBL" id="KAJ8930887.1"/>
    </source>
</evidence>
<dbReference type="SMART" id="SM00060">
    <property type="entry name" value="FN3"/>
    <property type="match status" value="1"/>
</dbReference>
<sequence length="110" mass="12183">MKSVTKPGQPEGPLEVSDIHKDGCTLKWKRPKDDGGEPIDNYVVEKFDPETGIWLPVGKTTGAVPEMKVDGLIPGHEYKFRVKAVNKEGESEPLETIGTITAKDPYSRYI</sequence>
<dbReference type="GO" id="GO:0045214">
    <property type="term" value="P:sarcomere organization"/>
    <property type="evidence" value="ECO:0007669"/>
    <property type="project" value="TreeGrafter"/>
</dbReference>
<evidence type="ECO:0000256" key="1">
    <source>
        <dbReference type="ARBA" id="ARBA00022737"/>
    </source>
</evidence>
<organism evidence="3 4">
    <name type="scientific">Rhamnusium bicolor</name>
    <dbReference type="NCBI Taxonomy" id="1586634"/>
    <lineage>
        <taxon>Eukaryota</taxon>
        <taxon>Metazoa</taxon>
        <taxon>Ecdysozoa</taxon>
        <taxon>Arthropoda</taxon>
        <taxon>Hexapoda</taxon>
        <taxon>Insecta</taxon>
        <taxon>Pterygota</taxon>
        <taxon>Neoptera</taxon>
        <taxon>Endopterygota</taxon>
        <taxon>Coleoptera</taxon>
        <taxon>Polyphaga</taxon>
        <taxon>Cucujiformia</taxon>
        <taxon>Chrysomeloidea</taxon>
        <taxon>Cerambycidae</taxon>
        <taxon>Lepturinae</taxon>
        <taxon>Rhagiini</taxon>
        <taxon>Rhamnusium</taxon>
    </lineage>
</organism>
<dbReference type="SUPFAM" id="SSF49265">
    <property type="entry name" value="Fibronectin type III"/>
    <property type="match status" value="1"/>
</dbReference>
<dbReference type="PANTHER" id="PTHR13817">
    <property type="entry name" value="TITIN"/>
    <property type="match status" value="1"/>
</dbReference>
<dbReference type="GO" id="GO:0031430">
    <property type="term" value="C:M band"/>
    <property type="evidence" value="ECO:0007669"/>
    <property type="project" value="TreeGrafter"/>
</dbReference>
<evidence type="ECO:0000313" key="4">
    <source>
        <dbReference type="Proteomes" id="UP001162156"/>
    </source>
</evidence>
<comment type="caution">
    <text evidence="3">The sequence shown here is derived from an EMBL/GenBank/DDBJ whole genome shotgun (WGS) entry which is preliminary data.</text>
</comment>
<dbReference type="CDD" id="cd00063">
    <property type="entry name" value="FN3"/>
    <property type="match status" value="1"/>
</dbReference>
<accession>A0AAV8WWM9</accession>
<dbReference type="PROSITE" id="PS50853">
    <property type="entry name" value="FN3"/>
    <property type="match status" value="1"/>
</dbReference>
<protein>
    <recommendedName>
        <fullName evidence="2">Fibronectin type-III domain-containing protein</fullName>
    </recommendedName>
</protein>
<dbReference type="Gene3D" id="2.60.40.10">
    <property type="entry name" value="Immunoglobulins"/>
    <property type="match status" value="1"/>
</dbReference>